<feature type="chain" id="PRO_5041226354" evidence="1">
    <location>
        <begin position="20"/>
        <end position="274"/>
    </location>
</feature>
<dbReference type="InterPro" id="IPR022224">
    <property type="entry name" value="DUF3750"/>
</dbReference>
<evidence type="ECO:0000256" key="1">
    <source>
        <dbReference type="SAM" id="SignalP"/>
    </source>
</evidence>
<dbReference type="PROSITE" id="PS51257">
    <property type="entry name" value="PROKAR_LIPOPROTEIN"/>
    <property type="match status" value="1"/>
</dbReference>
<dbReference type="Proteomes" id="UP001239782">
    <property type="component" value="Chromosome"/>
</dbReference>
<sequence length="274" mass="30175">MKHSTILVFILILLSGCQSSPNTNQSVTAGKLSPPPHLYSPAIIQVFGARTKGAKQALAIHTWISTKRANAKEYTSYEIIGWRLRRGPTALVVRQGNPDRDWWGSQPQLLLDKRGEQVEELINKIEQAVADYPYKTEYHAWPGPNSNTFTAFIARAVPELKLDLPSTAIGKDYRDVADVVGMSPSGQGVQFSLWGLLGVTAGIQEGLELNILGLNFELDVFDLALELPGVGRLGFSETDEQEVIAENQRLLDEEKAIANKNKKSEEPIATPPDD</sequence>
<dbReference type="Pfam" id="PF12570">
    <property type="entry name" value="DUF3750"/>
    <property type="match status" value="1"/>
</dbReference>
<protein>
    <submittedName>
        <fullName evidence="2">DUF3750 domain-containing protein</fullName>
    </submittedName>
</protein>
<dbReference type="KEGG" id="plei:Q9312_04755"/>
<proteinExistence type="predicted"/>
<evidence type="ECO:0000313" key="2">
    <source>
        <dbReference type="EMBL" id="WMS88228.1"/>
    </source>
</evidence>
<reference evidence="2 3" key="1">
    <citation type="submission" date="2023-08" db="EMBL/GenBank/DDBJ databases">
        <title>Pleionea litopenaei sp. nov., isolated from stomach of juvenile Litopenaeus vannamei.</title>
        <authorList>
            <person name="Rho A.M."/>
            <person name="Hwang C.Y."/>
        </authorList>
    </citation>
    <scope>NUCLEOTIDE SEQUENCE [LARGE SCALE GENOMIC DNA]</scope>
    <source>
        <strain evidence="2 3">HL-JVS1</strain>
    </source>
</reference>
<keyword evidence="1" id="KW-0732">Signal</keyword>
<feature type="signal peptide" evidence="1">
    <location>
        <begin position="1"/>
        <end position="19"/>
    </location>
</feature>
<dbReference type="RefSeq" id="WP_309203432.1">
    <property type="nucleotide sequence ID" value="NZ_CP133548.1"/>
</dbReference>
<keyword evidence="3" id="KW-1185">Reference proteome</keyword>
<accession>A0AA51RVI7</accession>
<evidence type="ECO:0000313" key="3">
    <source>
        <dbReference type="Proteomes" id="UP001239782"/>
    </source>
</evidence>
<organism evidence="2 3">
    <name type="scientific">Pleionea litopenaei</name>
    <dbReference type="NCBI Taxonomy" id="3070815"/>
    <lineage>
        <taxon>Bacteria</taxon>
        <taxon>Pseudomonadati</taxon>
        <taxon>Pseudomonadota</taxon>
        <taxon>Gammaproteobacteria</taxon>
        <taxon>Oceanospirillales</taxon>
        <taxon>Pleioneaceae</taxon>
        <taxon>Pleionea</taxon>
    </lineage>
</organism>
<name>A0AA51RVI7_9GAMM</name>
<gene>
    <name evidence="2" type="ORF">Q9312_04755</name>
</gene>
<dbReference type="AlphaFoldDB" id="A0AA51RVI7"/>
<dbReference type="EMBL" id="CP133548">
    <property type="protein sequence ID" value="WMS88228.1"/>
    <property type="molecule type" value="Genomic_DNA"/>
</dbReference>